<evidence type="ECO:0000313" key="1">
    <source>
        <dbReference type="EMBL" id="ELU17245.1"/>
    </source>
</evidence>
<dbReference type="Proteomes" id="UP000014760">
    <property type="component" value="Unassembled WGS sequence"/>
</dbReference>
<dbReference type="EMBL" id="KB292614">
    <property type="protein sequence ID" value="ELU17245.1"/>
    <property type="molecule type" value="Genomic_DNA"/>
</dbReference>
<dbReference type="HOGENOM" id="CLU_694929_0_0_1"/>
<organism evidence="1">
    <name type="scientific">Capitella teleta</name>
    <name type="common">Polychaete worm</name>
    <dbReference type="NCBI Taxonomy" id="283909"/>
    <lineage>
        <taxon>Eukaryota</taxon>
        <taxon>Metazoa</taxon>
        <taxon>Spiralia</taxon>
        <taxon>Lophotrochozoa</taxon>
        <taxon>Annelida</taxon>
        <taxon>Polychaeta</taxon>
        <taxon>Sedentaria</taxon>
        <taxon>Scolecida</taxon>
        <taxon>Capitellidae</taxon>
        <taxon>Capitella</taxon>
    </lineage>
</organism>
<dbReference type="OrthoDB" id="6147158at2759"/>
<evidence type="ECO:0000313" key="2">
    <source>
        <dbReference type="EnsemblMetazoa" id="CapteP188221"/>
    </source>
</evidence>
<reference evidence="2" key="3">
    <citation type="submission" date="2015-06" db="UniProtKB">
        <authorList>
            <consortium name="EnsemblMetazoa"/>
        </authorList>
    </citation>
    <scope>IDENTIFICATION</scope>
</reference>
<dbReference type="AlphaFoldDB" id="R7VL27"/>
<evidence type="ECO:0000313" key="3">
    <source>
        <dbReference type="Proteomes" id="UP000014760"/>
    </source>
</evidence>
<sequence length="397" mass="44545">MADVSLLADSEECGILVGMVHDCLPPDGACESETLGDEKEAIRGSKVPNTVKMIAAAIDRKYVSGTQKTLRHKDKFENETFEGQMLMLMMGCLRPIHLMGSCSAGGQNKESSSGLCSERYQKSISKNELTIQIGRRIREQFAASARQQGIEGDVNCDFITREFVSKVLGYWARSTDMLFILYATQLHMDRLCEDWRTLVASGFRAKRSTTDQISSIVDSFPSAMLLVIEEVSQVRFLGVTLDRKLNLNLYTQHIVNQCQAIVNLMRHIRGTCWGADQRTMRVIFLSHIVLYITYAAPALLTLSRTSKSKLEVVYNRAVKVMCRTPRNCNPQALQILTGCPLVCLQLLSSSLRYFIRGRFLSDDCVKEYSAITMTFIGHTWYKGIGCTADMTNNASLY</sequence>
<accession>R7VL27</accession>
<reference evidence="3" key="1">
    <citation type="submission" date="2012-12" db="EMBL/GenBank/DDBJ databases">
        <authorList>
            <person name="Hellsten U."/>
            <person name="Grimwood J."/>
            <person name="Chapman J.A."/>
            <person name="Shapiro H."/>
            <person name="Aerts A."/>
            <person name="Otillar R.P."/>
            <person name="Terry A.Y."/>
            <person name="Boore J.L."/>
            <person name="Simakov O."/>
            <person name="Marletaz F."/>
            <person name="Cho S.-J."/>
            <person name="Edsinger-Gonzales E."/>
            <person name="Havlak P."/>
            <person name="Kuo D.-H."/>
            <person name="Larsson T."/>
            <person name="Lv J."/>
            <person name="Arendt D."/>
            <person name="Savage R."/>
            <person name="Osoegawa K."/>
            <person name="de Jong P."/>
            <person name="Lindberg D.R."/>
            <person name="Seaver E.C."/>
            <person name="Weisblat D.A."/>
            <person name="Putnam N.H."/>
            <person name="Grigoriev I.V."/>
            <person name="Rokhsar D.S."/>
        </authorList>
    </citation>
    <scope>NUCLEOTIDE SEQUENCE</scope>
    <source>
        <strain evidence="3">I ESC-2004</strain>
    </source>
</reference>
<reference evidence="1 3" key="2">
    <citation type="journal article" date="2013" name="Nature">
        <title>Insights into bilaterian evolution from three spiralian genomes.</title>
        <authorList>
            <person name="Simakov O."/>
            <person name="Marletaz F."/>
            <person name="Cho S.J."/>
            <person name="Edsinger-Gonzales E."/>
            <person name="Havlak P."/>
            <person name="Hellsten U."/>
            <person name="Kuo D.H."/>
            <person name="Larsson T."/>
            <person name="Lv J."/>
            <person name="Arendt D."/>
            <person name="Savage R."/>
            <person name="Osoegawa K."/>
            <person name="de Jong P."/>
            <person name="Grimwood J."/>
            <person name="Chapman J.A."/>
            <person name="Shapiro H."/>
            <person name="Aerts A."/>
            <person name="Otillar R.P."/>
            <person name="Terry A.Y."/>
            <person name="Boore J.L."/>
            <person name="Grigoriev I.V."/>
            <person name="Lindberg D.R."/>
            <person name="Seaver E.C."/>
            <person name="Weisblat D.A."/>
            <person name="Putnam N.H."/>
            <person name="Rokhsar D.S."/>
        </authorList>
    </citation>
    <scope>NUCLEOTIDE SEQUENCE</scope>
    <source>
        <strain evidence="1 3">I ESC-2004</strain>
    </source>
</reference>
<dbReference type="EMBL" id="AMQN01016983">
    <property type="status" value="NOT_ANNOTATED_CDS"/>
    <property type="molecule type" value="Genomic_DNA"/>
</dbReference>
<dbReference type="EnsemblMetazoa" id="CapteT188221">
    <property type="protein sequence ID" value="CapteP188221"/>
    <property type="gene ID" value="CapteG188221"/>
</dbReference>
<proteinExistence type="predicted"/>
<dbReference type="STRING" id="283909.R7VL27"/>
<keyword evidence="3" id="KW-1185">Reference proteome</keyword>
<gene>
    <name evidence="1" type="ORF">CAPTEDRAFT_188221</name>
</gene>
<name>R7VL27_CAPTE</name>
<protein>
    <submittedName>
        <fullName evidence="1 2">Uncharacterized protein</fullName>
    </submittedName>
</protein>